<keyword evidence="2" id="KW-1185">Reference proteome</keyword>
<gene>
    <name evidence="1" type="ORF">XINFAN_01951</name>
</gene>
<reference evidence="1 2" key="1">
    <citation type="submission" date="2018-11" db="EMBL/GenBank/DDBJ databases">
        <authorList>
            <person name="Criscuolo A."/>
        </authorList>
    </citation>
    <scope>NUCLEOTIDE SEQUENCE [LARGE SCALE GENOMIC DNA]</scope>
    <source>
        <strain evidence="1">ACIP111625</strain>
    </source>
</reference>
<name>A0A3P5X1I4_9RHOB</name>
<dbReference type="Proteomes" id="UP000277498">
    <property type="component" value="Unassembled WGS sequence"/>
</dbReference>
<accession>A0A3P5X1I4</accession>
<dbReference type="RefSeq" id="WP_160144584.1">
    <property type="nucleotide sequence ID" value="NZ_UXAW01000063.1"/>
</dbReference>
<dbReference type="EMBL" id="UXAW01000063">
    <property type="protein sequence ID" value="VDC27965.1"/>
    <property type="molecule type" value="Genomic_DNA"/>
</dbReference>
<evidence type="ECO:0000313" key="2">
    <source>
        <dbReference type="Proteomes" id="UP000277498"/>
    </source>
</evidence>
<sequence>MSAEAEAVLGIAGPDEAERGTRFHDLVTGLALTAHATRFGPMAADECTIAFRVKDRQLIREVHGQPPESVDLLLEPAAQMVHQLNRQSAPKEMPLRNAKC</sequence>
<protein>
    <submittedName>
        <fullName evidence="1">Uncharacterized protein</fullName>
    </submittedName>
</protein>
<dbReference type="AlphaFoldDB" id="A0A3P5X1I4"/>
<organism evidence="1 2">
    <name type="scientific">Pseudogemmobacter humi</name>
    <dbReference type="NCBI Taxonomy" id="2483812"/>
    <lineage>
        <taxon>Bacteria</taxon>
        <taxon>Pseudomonadati</taxon>
        <taxon>Pseudomonadota</taxon>
        <taxon>Alphaproteobacteria</taxon>
        <taxon>Rhodobacterales</taxon>
        <taxon>Paracoccaceae</taxon>
        <taxon>Pseudogemmobacter</taxon>
    </lineage>
</organism>
<evidence type="ECO:0000313" key="1">
    <source>
        <dbReference type="EMBL" id="VDC27965.1"/>
    </source>
</evidence>
<proteinExistence type="predicted"/>